<name>A0A1Z5HTE5_9FIRM</name>
<keyword evidence="2" id="KW-1185">Reference proteome</keyword>
<evidence type="ECO:0000313" key="2">
    <source>
        <dbReference type="Proteomes" id="UP000197032"/>
    </source>
</evidence>
<reference evidence="2" key="1">
    <citation type="journal article" date="2017" name="Appl. Environ. Microbiol.">
        <title>Genomic analysis of Calderihabitans maritimus KKC1, a thermophilic hydrogenogenic carboxydotrophic bacterium isolated from marine sediment.</title>
        <authorList>
            <person name="Omae K."/>
            <person name="Yoneda Y."/>
            <person name="Fukuyama Y."/>
            <person name="Yoshida T."/>
            <person name="Sako Y."/>
        </authorList>
    </citation>
    <scope>NUCLEOTIDE SEQUENCE [LARGE SCALE GENOMIC DNA]</scope>
    <source>
        <strain evidence="2">KKC1</strain>
    </source>
</reference>
<dbReference type="RefSeq" id="WP_088554067.1">
    <property type="nucleotide sequence ID" value="NZ_BDGJ01000101.1"/>
</dbReference>
<comment type="caution">
    <text evidence="1">The sequence shown here is derived from an EMBL/GenBank/DDBJ whole genome shotgun (WGS) entry which is preliminary data.</text>
</comment>
<proteinExistence type="predicted"/>
<sequence length="200" mass="23791">MPDSGSSKKISIPVLKPLISSDEAKQLVLGRHLLLKMMNMFTPWRESYDYRGALYYPIYLLYTRATIKKLFRPWEEISQVYGFDGVTGFCGLIDYNLPDRLTIEAIHDSIIPTFFDTHTVVERGLDFFRRQIERLYRPINAKTYRIERVETCYLLYYVFSRVGREKTYLVDSITKRVEPIKQLFPPYEFRYRVPLRESSI</sequence>
<dbReference type="EMBL" id="BDGJ01000101">
    <property type="protein sequence ID" value="GAW92799.1"/>
    <property type="molecule type" value="Genomic_DNA"/>
</dbReference>
<accession>A0A1Z5HTE5</accession>
<gene>
    <name evidence="1" type="ORF">KKC1_19480</name>
</gene>
<organism evidence="1 2">
    <name type="scientific">Calderihabitans maritimus</name>
    <dbReference type="NCBI Taxonomy" id="1246530"/>
    <lineage>
        <taxon>Bacteria</taxon>
        <taxon>Bacillati</taxon>
        <taxon>Bacillota</taxon>
        <taxon>Clostridia</taxon>
        <taxon>Neomoorellales</taxon>
        <taxon>Calderihabitantaceae</taxon>
        <taxon>Calderihabitans</taxon>
    </lineage>
</organism>
<dbReference type="Proteomes" id="UP000197032">
    <property type="component" value="Unassembled WGS sequence"/>
</dbReference>
<dbReference type="AlphaFoldDB" id="A0A1Z5HTE5"/>
<protein>
    <submittedName>
        <fullName evidence="1">Uncharacterized protein</fullName>
    </submittedName>
</protein>
<evidence type="ECO:0000313" key="1">
    <source>
        <dbReference type="EMBL" id="GAW92799.1"/>
    </source>
</evidence>